<dbReference type="EMBL" id="QTJR01000005">
    <property type="protein sequence ID" value="RDY67418.1"/>
    <property type="molecule type" value="Genomic_DNA"/>
</dbReference>
<dbReference type="FunFam" id="3.30.565.10:FF:000006">
    <property type="entry name" value="Sensor histidine kinase WalK"/>
    <property type="match status" value="1"/>
</dbReference>
<dbReference type="InterPro" id="IPR005467">
    <property type="entry name" value="His_kinase_dom"/>
</dbReference>
<organism evidence="9 10">
    <name type="scientific">Lysobacter soli</name>
    <dbReference type="NCBI Taxonomy" id="453783"/>
    <lineage>
        <taxon>Bacteria</taxon>
        <taxon>Pseudomonadati</taxon>
        <taxon>Pseudomonadota</taxon>
        <taxon>Gammaproteobacteria</taxon>
        <taxon>Lysobacterales</taxon>
        <taxon>Lysobacteraceae</taxon>
        <taxon>Lysobacter</taxon>
    </lineage>
</organism>
<dbReference type="SMART" id="SM00387">
    <property type="entry name" value="HATPase_c"/>
    <property type="match status" value="1"/>
</dbReference>
<evidence type="ECO:0000259" key="7">
    <source>
        <dbReference type="PROSITE" id="PS50109"/>
    </source>
</evidence>
<evidence type="ECO:0000259" key="8">
    <source>
        <dbReference type="PROSITE" id="PS50110"/>
    </source>
</evidence>
<dbReference type="SUPFAM" id="SSF55874">
    <property type="entry name" value="ATPase domain of HSP90 chaperone/DNA topoisomerase II/histidine kinase"/>
    <property type="match status" value="1"/>
</dbReference>
<keyword evidence="3 6" id="KW-0597">Phosphoprotein</keyword>
<protein>
    <recommendedName>
        <fullName evidence="2">histidine kinase</fullName>
        <ecNumber evidence="2">2.7.13.3</ecNumber>
    </recommendedName>
</protein>
<reference evidence="9 10" key="1">
    <citation type="submission" date="2018-08" db="EMBL/GenBank/DDBJ databases">
        <title>Lysobacter soli KCTC 22011, whole genome shotgun sequence.</title>
        <authorList>
            <person name="Zhang X."/>
            <person name="Feng G."/>
            <person name="Zhu H."/>
        </authorList>
    </citation>
    <scope>NUCLEOTIDE SEQUENCE [LARGE SCALE GENOMIC DNA]</scope>
    <source>
        <strain evidence="9 10">KCTC 22011</strain>
    </source>
</reference>
<dbReference type="GO" id="GO:0005886">
    <property type="term" value="C:plasma membrane"/>
    <property type="evidence" value="ECO:0007669"/>
    <property type="project" value="UniProtKB-ARBA"/>
</dbReference>
<feature type="domain" description="Response regulatory" evidence="8">
    <location>
        <begin position="507"/>
        <end position="624"/>
    </location>
</feature>
<evidence type="ECO:0000313" key="10">
    <source>
        <dbReference type="Proteomes" id="UP000256829"/>
    </source>
</evidence>
<dbReference type="InterPro" id="IPR000014">
    <property type="entry name" value="PAS"/>
</dbReference>
<dbReference type="CDD" id="cd00082">
    <property type="entry name" value="HisKA"/>
    <property type="match status" value="1"/>
</dbReference>
<gene>
    <name evidence="9" type="ORF">DX912_09075</name>
</gene>
<accession>A0A3D8VF11</accession>
<keyword evidence="4" id="KW-0808">Transferase</keyword>
<feature type="domain" description="Response regulatory" evidence="8">
    <location>
        <begin position="11"/>
        <end position="126"/>
    </location>
</feature>
<dbReference type="Pfam" id="PF00072">
    <property type="entry name" value="Response_reg"/>
    <property type="match status" value="2"/>
</dbReference>
<dbReference type="Gene3D" id="3.40.50.2300">
    <property type="match status" value="2"/>
</dbReference>
<feature type="modified residue" description="4-aspartylphosphate" evidence="6">
    <location>
        <position position="58"/>
    </location>
</feature>
<keyword evidence="5" id="KW-0418">Kinase</keyword>
<dbReference type="SMART" id="SM00448">
    <property type="entry name" value="REC"/>
    <property type="match status" value="2"/>
</dbReference>
<dbReference type="PANTHER" id="PTHR43547:SF2">
    <property type="entry name" value="HYBRID SIGNAL TRANSDUCTION HISTIDINE KINASE C"/>
    <property type="match status" value="1"/>
</dbReference>
<dbReference type="Gene3D" id="3.30.565.10">
    <property type="entry name" value="Histidine kinase-like ATPase, C-terminal domain"/>
    <property type="match status" value="1"/>
</dbReference>
<dbReference type="SUPFAM" id="SSF47384">
    <property type="entry name" value="Homodimeric domain of signal transducing histidine kinase"/>
    <property type="match status" value="1"/>
</dbReference>
<dbReference type="Pfam" id="PF13188">
    <property type="entry name" value="PAS_8"/>
    <property type="match status" value="1"/>
</dbReference>
<dbReference type="Proteomes" id="UP000256829">
    <property type="component" value="Unassembled WGS sequence"/>
</dbReference>
<dbReference type="PROSITE" id="PS50110">
    <property type="entry name" value="RESPONSE_REGULATORY"/>
    <property type="match status" value="2"/>
</dbReference>
<evidence type="ECO:0000256" key="6">
    <source>
        <dbReference type="PROSITE-ProRule" id="PRU00169"/>
    </source>
</evidence>
<dbReference type="InterPro" id="IPR036097">
    <property type="entry name" value="HisK_dim/P_sf"/>
</dbReference>
<evidence type="ECO:0000256" key="1">
    <source>
        <dbReference type="ARBA" id="ARBA00000085"/>
    </source>
</evidence>
<dbReference type="PANTHER" id="PTHR43547">
    <property type="entry name" value="TWO-COMPONENT HISTIDINE KINASE"/>
    <property type="match status" value="1"/>
</dbReference>
<dbReference type="SUPFAM" id="SSF52172">
    <property type="entry name" value="CheY-like"/>
    <property type="match status" value="2"/>
</dbReference>
<dbReference type="CDD" id="cd17574">
    <property type="entry name" value="REC_OmpR"/>
    <property type="match status" value="1"/>
</dbReference>
<comment type="caution">
    <text evidence="9">The sequence shown here is derived from an EMBL/GenBank/DDBJ whole genome shotgun (WGS) entry which is preliminary data.</text>
</comment>
<dbReference type="EC" id="2.7.13.3" evidence="2"/>
<dbReference type="GO" id="GO:0000155">
    <property type="term" value="F:phosphorelay sensor kinase activity"/>
    <property type="evidence" value="ECO:0007669"/>
    <property type="project" value="InterPro"/>
</dbReference>
<evidence type="ECO:0000256" key="4">
    <source>
        <dbReference type="ARBA" id="ARBA00022679"/>
    </source>
</evidence>
<dbReference type="RefSeq" id="WP_115842185.1">
    <property type="nucleotide sequence ID" value="NZ_QTJR01000005.1"/>
</dbReference>
<proteinExistence type="predicted"/>
<dbReference type="InterPro" id="IPR011006">
    <property type="entry name" value="CheY-like_superfamily"/>
</dbReference>
<evidence type="ECO:0000256" key="3">
    <source>
        <dbReference type="ARBA" id="ARBA00022553"/>
    </source>
</evidence>
<feature type="domain" description="Histidine kinase" evidence="7">
    <location>
        <begin position="273"/>
        <end position="489"/>
    </location>
</feature>
<dbReference type="InterPro" id="IPR036890">
    <property type="entry name" value="HATPase_C_sf"/>
</dbReference>
<dbReference type="SMART" id="SM00388">
    <property type="entry name" value="HisKA"/>
    <property type="match status" value="1"/>
</dbReference>
<dbReference type="InterPro" id="IPR001789">
    <property type="entry name" value="Sig_transdc_resp-reg_receiver"/>
</dbReference>
<dbReference type="InterPro" id="IPR003594">
    <property type="entry name" value="HATPase_dom"/>
</dbReference>
<dbReference type="PRINTS" id="PR00344">
    <property type="entry name" value="BCTRLSENSOR"/>
</dbReference>
<evidence type="ECO:0000313" key="9">
    <source>
        <dbReference type="EMBL" id="RDY67418.1"/>
    </source>
</evidence>
<feature type="modified residue" description="4-aspartylphosphate" evidence="6">
    <location>
        <position position="556"/>
    </location>
</feature>
<dbReference type="Pfam" id="PF00512">
    <property type="entry name" value="HisKA"/>
    <property type="match status" value="1"/>
</dbReference>
<evidence type="ECO:0000256" key="2">
    <source>
        <dbReference type="ARBA" id="ARBA00012438"/>
    </source>
</evidence>
<comment type="catalytic activity">
    <reaction evidence="1">
        <text>ATP + protein L-histidine = ADP + protein N-phospho-L-histidine.</text>
        <dbReference type="EC" id="2.7.13.3"/>
    </reaction>
</comment>
<dbReference type="InterPro" id="IPR004358">
    <property type="entry name" value="Sig_transdc_His_kin-like_C"/>
</dbReference>
<dbReference type="SUPFAM" id="SSF55785">
    <property type="entry name" value="PYP-like sensor domain (PAS domain)"/>
    <property type="match status" value="1"/>
</dbReference>
<dbReference type="InterPro" id="IPR035965">
    <property type="entry name" value="PAS-like_dom_sf"/>
</dbReference>
<dbReference type="InterPro" id="IPR003661">
    <property type="entry name" value="HisK_dim/P_dom"/>
</dbReference>
<name>A0A3D8VF11_9GAMM</name>
<dbReference type="PROSITE" id="PS50109">
    <property type="entry name" value="HIS_KIN"/>
    <property type="match status" value="1"/>
</dbReference>
<sequence length="630" mass="67581">MMANAHLLDRPVLLVDDTNATRYATRRMLTANGMEVIEAVTGEEALRLASGCDAVVLDVNLPDLDGFEVCRRLRADPATQSLPVLHLSAQHMQDSDKVVGLEAGGDAYLTHPVGAGVLVATINALVRARKAERAQMSLRAQLASVIDSAPVAIAVFNAAGELTLGNDAFRDYAGSLSVEQRALPEFLSASFHAVRGGSGPLRGTATLERPGRPTAFMEWRVGLVDEESVVVVLADRTVEHTLGLERESLLARERAARSEAETAYQTKDAFLALVSHELRNPLNTISMWSSMLQRPDARVHLGQGLTAIERSAHLQARLLGDLLDVARASSGKLTVTTTPTDFAAVLRDVVASVDEMAAQRQISIEADIDIPYAVLGDAPRLHQIAWNLLSNAIKFSEPGGVVKVTLADEDGHAVLSVHDDGVGFDPDDATLLFERFRQAAHSRPSSAGGLGLGLSIVRELVLLHGGTVTAWSPGLGQGARFDVRIPLTHAHADEQATASPAALSARDILVIEDEVETRRLMKLAFEEHGATVRDVGSAELALNLLGERRFDLIVSDVGLPFMDGFSLMQTLRRTDGPNRDTPAIAVTAYARDTDVERSREAGFDAHVSKPVDIAGLLRRVATLLSERGGA</sequence>
<dbReference type="Gene3D" id="1.10.287.130">
    <property type="match status" value="1"/>
</dbReference>
<dbReference type="Pfam" id="PF02518">
    <property type="entry name" value="HATPase_c"/>
    <property type="match status" value="1"/>
</dbReference>
<evidence type="ECO:0000256" key="5">
    <source>
        <dbReference type="ARBA" id="ARBA00022777"/>
    </source>
</evidence>
<keyword evidence="10" id="KW-1185">Reference proteome</keyword>
<dbReference type="AlphaFoldDB" id="A0A3D8VF11"/>